<dbReference type="AlphaFoldDB" id="A0A2S8EZM6"/>
<evidence type="ECO:0000313" key="2">
    <source>
        <dbReference type="Proteomes" id="UP000240009"/>
    </source>
</evidence>
<name>A0A2S8EZM6_9BACT</name>
<gene>
    <name evidence="1" type="ORF">C5Y96_23805</name>
</gene>
<proteinExistence type="predicted"/>
<evidence type="ECO:0000313" key="1">
    <source>
        <dbReference type="EMBL" id="PQO25369.1"/>
    </source>
</evidence>
<accession>A0A2S8EZM6</accession>
<dbReference type="OrthoDB" id="9924103at2"/>
<protein>
    <submittedName>
        <fullName evidence="1">Uncharacterized protein</fullName>
    </submittedName>
</protein>
<dbReference type="RefSeq" id="WP_105358665.1">
    <property type="nucleotide sequence ID" value="NZ_PUIA01000081.1"/>
</dbReference>
<comment type="caution">
    <text evidence="1">The sequence shown here is derived from an EMBL/GenBank/DDBJ whole genome shotgun (WGS) entry which is preliminary data.</text>
</comment>
<organism evidence="1 2">
    <name type="scientific">Blastopirellula marina</name>
    <dbReference type="NCBI Taxonomy" id="124"/>
    <lineage>
        <taxon>Bacteria</taxon>
        <taxon>Pseudomonadati</taxon>
        <taxon>Planctomycetota</taxon>
        <taxon>Planctomycetia</taxon>
        <taxon>Pirellulales</taxon>
        <taxon>Pirellulaceae</taxon>
        <taxon>Blastopirellula</taxon>
    </lineage>
</organism>
<reference evidence="1 2" key="1">
    <citation type="submission" date="2018-02" db="EMBL/GenBank/DDBJ databases">
        <title>Comparative genomes isolates from brazilian mangrove.</title>
        <authorList>
            <person name="Araujo J.E."/>
            <person name="Taketani R.G."/>
            <person name="Silva M.C.P."/>
            <person name="Loureco M.V."/>
            <person name="Andreote F.D."/>
        </authorList>
    </citation>
    <scope>NUCLEOTIDE SEQUENCE [LARGE SCALE GENOMIC DNA]</scope>
    <source>
        <strain evidence="1 2">HEX-2 MGV</strain>
    </source>
</reference>
<dbReference type="EMBL" id="PUIA01000081">
    <property type="protein sequence ID" value="PQO25369.1"/>
    <property type="molecule type" value="Genomic_DNA"/>
</dbReference>
<sequence>MGFKLPDIHEISIDVAGRRFDGSWYIILHDMVVNYNGHAASTPQRASDAEEVALSMLRDLVAKHYMPLESIPPDIPPAIRIAAHQYVNSNDDESVTADFVASFGPSVASSAVHRQLSWLCVNALSMIVPAWQHMCDSNVAEETFHALRKWLQAPRHEVDWQTATSPAVALRDGVRVGDCDACRLEPIADAVASAARYLQSADSADASACLLSVSYAYDEGCHTRDAPDRFEKWLVFDVLQTSLECLPVHEVM</sequence>
<dbReference type="Proteomes" id="UP000240009">
    <property type="component" value="Unassembled WGS sequence"/>
</dbReference>